<accession>A0A6A5YCV8</accession>
<keyword evidence="10" id="KW-1185">Reference proteome</keyword>
<dbReference type="InterPro" id="IPR013320">
    <property type="entry name" value="ConA-like_dom_sf"/>
</dbReference>
<dbReference type="OrthoDB" id="428480at2759"/>
<gene>
    <name evidence="9" type="ORF">K490DRAFT_63876</name>
</gene>
<dbReference type="EMBL" id="ML978714">
    <property type="protein sequence ID" value="KAF2089742.1"/>
    <property type="molecule type" value="Genomic_DNA"/>
</dbReference>
<dbReference type="GO" id="GO:0004563">
    <property type="term" value="F:beta-N-acetylhexosaminidase activity"/>
    <property type="evidence" value="ECO:0007669"/>
    <property type="project" value="UniProtKB-EC"/>
</dbReference>
<feature type="active site" description="Proton donor" evidence="6">
    <location>
        <position position="317"/>
    </location>
</feature>
<evidence type="ECO:0000256" key="2">
    <source>
        <dbReference type="ARBA" id="ARBA00006285"/>
    </source>
</evidence>
<dbReference type="Proteomes" id="UP000799776">
    <property type="component" value="Unassembled WGS sequence"/>
</dbReference>
<evidence type="ECO:0000256" key="3">
    <source>
        <dbReference type="ARBA" id="ARBA00012663"/>
    </source>
</evidence>
<dbReference type="Pfam" id="PF02838">
    <property type="entry name" value="Glyco_hydro_20b"/>
    <property type="match status" value="1"/>
</dbReference>
<evidence type="ECO:0000256" key="1">
    <source>
        <dbReference type="ARBA" id="ARBA00001231"/>
    </source>
</evidence>
<reference evidence="9" key="1">
    <citation type="journal article" date="2020" name="Stud. Mycol.">
        <title>101 Dothideomycetes genomes: a test case for predicting lifestyles and emergence of pathogens.</title>
        <authorList>
            <person name="Haridas S."/>
            <person name="Albert R."/>
            <person name="Binder M."/>
            <person name="Bloem J."/>
            <person name="Labutti K."/>
            <person name="Salamov A."/>
            <person name="Andreopoulos B."/>
            <person name="Baker S."/>
            <person name="Barry K."/>
            <person name="Bills G."/>
            <person name="Bluhm B."/>
            <person name="Cannon C."/>
            <person name="Castanera R."/>
            <person name="Culley D."/>
            <person name="Daum C."/>
            <person name="Ezra D."/>
            <person name="Gonzalez J."/>
            <person name="Henrissat B."/>
            <person name="Kuo A."/>
            <person name="Liang C."/>
            <person name="Lipzen A."/>
            <person name="Lutzoni F."/>
            <person name="Magnuson J."/>
            <person name="Mondo S."/>
            <person name="Nolan M."/>
            <person name="Ohm R."/>
            <person name="Pangilinan J."/>
            <person name="Park H.-J."/>
            <person name="Ramirez L."/>
            <person name="Alfaro M."/>
            <person name="Sun H."/>
            <person name="Tritt A."/>
            <person name="Yoshinaga Y."/>
            <person name="Zwiers L.-H."/>
            <person name="Turgeon B."/>
            <person name="Goodwin S."/>
            <person name="Spatafora J."/>
            <person name="Crous P."/>
            <person name="Grigoriev I."/>
        </authorList>
    </citation>
    <scope>NUCLEOTIDE SEQUENCE</scope>
    <source>
        <strain evidence="9">CBS 121410</strain>
    </source>
</reference>
<sequence>MATYSSSKLLTIPTAPFEYSTGSLSLHDLNGIIVDYHFANTSNTEGETLIPPTLHEFAKIFANDLEISCDVSLPLLIDTKPSHGSIFLTLDLNTTFPDAAGRPSSEGYSLTVGKSGITIAGASPLGVWWGTRTLIQTAVLNENNIALGGGRDAPGWATRGIMLDAGRHYYPPEFLVQLCAWISFYKQNTFHLHLSDNLGSVYLDDFEFEMQLYSAFRLNSDAEQVAGLNRRFNESYTRSVFDDIQRRCAARGVTVIPEIETPGHSLVITQWKPELGLSTDYSMLNISHPSTIPVVKTIWSTFLPWFHSKTVHIGADEYSSSLIPSYNDFVNTISTFIRSTSNKATRIWGTFPPSPSYTNNISPAVSIQHWEFFEDDPLHDYIANNYSVLNSDDAFYIVNKWSGSYLPSLNLTRIFHGSPDGSAYAPNIFSTTNASLNPPRENPNVLGHIAPLWNDNGPNATVYSEAYYALKDGLPALADKQWGGTLLSDEYAAIIDTLHAAVPGQNLDNAIPTHNTSNTIFAYDFSTPPNHTGIGTTVPDLSGNFYDARLRGPGCVIQNHTLHLNGSCYLATPLTTKGRDYSLSFSVYPTSNRPGALFSSPTAGTALMAGNGSVSNVMMNAEGNAYLLNYTLPVGRWTDAKVVGDGNRTFFEVGDAVEEGEVERMEFTTTIGTLGNAFVWAEMGFEAPVERVGEGFRGMMRDVVLKGVA</sequence>
<dbReference type="CDD" id="cd06564">
    <property type="entry name" value="GH20_DspB_LnbB-like"/>
    <property type="match status" value="1"/>
</dbReference>
<evidence type="ECO:0000256" key="6">
    <source>
        <dbReference type="PIRSR" id="PIRSR625705-1"/>
    </source>
</evidence>
<dbReference type="InterPro" id="IPR015883">
    <property type="entry name" value="Glyco_hydro_20_cat"/>
</dbReference>
<evidence type="ECO:0000313" key="10">
    <source>
        <dbReference type="Proteomes" id="UP000799776"/>
    </source>
</evidence>
<organism evidence="9 10">
    <name type="scientific">Saccharata proteae CBS 121410</name>
    <dbReference type="NCBI Taxonomy" id="1314787"/>
    <lineage>
        <taxon>Eukaryota</taxon>
        <taxon>Fungi</taxon>
        <taxon>Dikarya</taxon>
        <taxon>Ascomycota</taxon>
        <taxon>Pezizomycotina</taxon>
        <taxon>Dothideomycetes</taxon>
        <taxon>Dothideomycetes incertae sedis</taxon>
        <taxon>Botryosphaeriales</taxon>
        <taxon>Saccharataceae</taxon>
        <taxon>Saccharata</taxon>
    </lineage>
</organism>
<dbReference type="Gene3D" id="3.20.20.80">
    <property type="entry name" value="Glycosidases"/>
    <property type="match status" value="1"/>
</dbReference>
<dbReference type="Gene3D" id="3.30.379.10">
    <property type="entry name" value="Chitobiase/beta-hexosaminidase domain 2-like"/>
    <property type="match status" value="1"/>
</dbReference>
<dbReference type="Pfam" id="PF00728">
    <property type="entry name" value="Glyco_hydro_20"/>
    <property type="match status" value="1"/>
</dbReference>
<dbReference type="PRINTS" id="PR00738">
    <property type="entry name" value="GLHYDRLASE20"/>
</dbReference>
<evidence type="ECO:0000259" key="8">
    <source>
        <dbReference type="Pfam" id="PF02838"/>
    </source>
</evidence>
<comment type="catalytic activity">
    <reaction evidence="1">
        <text>Hydrolysis of terminal non-reducing N-acetyl-D-hexosamine residues in N-acetyl-beta-D-hexosaminides.</text>
        <dbReference type="EC" id="3.2.1.52"/>
    </reaction>
</comment>
<evidence type="ECO:0000313" key="9">
    <source>
        <dbReference type="EMBL" id="KAF2089742.1"/>
    </source>
</evidence>
<dbReference type="PANTHER" id="PTHR43678">
    <property type="entry name" value="PUTATIVE (AFU_ORTHOLOGUE AFUA_2G00640)-RELATED"/>
    <property type="match status" value="1"/>
</dbReference>
<keyword evidence="4 9" id="KW-0378">Hydrolase</keyword>
<feature type="domain" description="Glycoside hydrolase family 20 catalytic" evidence="7">
    <location>
        <begin position="159"/>
        <end position="321"/>
    </location>
</feature>
<dbReference type="InterPro" id="IPR029018">
    <property type="entry name" value="Hex-like_dom2"/>
</dbReference>
<dbReference type="GO" id="GO:0005975">
    <property type="term" value="P:carbohydrate metabolic process"/>
    <property type="evidence" value="ECO:0007669"/>
    <property type="project" value="InterPro"/>
</dbReference>
<comment type="similarity">
    <text evidence="2">Belongs to the glycosyl hydrolase 20 family.</text>
</comment>
<evidence type="ECO:0000259" key="7">
    <source>
        <dbReference type="Pfam" id="PF00728"/>
    </source>
</evidence>
<protein>
    <recommendedName>
        <fullName evidence="3">beta-N-acetylhexosaminidase</fullName>
        <ecNumber evidence="3">3.2.1.52</ecNumber>
    </recommendedName>
</protein>
<name>A0A6A5YCV8_9PEZI</name>
<dbReference type="InterPro" id="IPR017853">
    <property type="entry name" value="GH"/>
</dbReference>
<evidence type="ECO:0000256" key="5">
    <source>
        <dbReference type="ARBA" id="ARBA00023295"/>
    </source>
</evidence>
<feature type="domain" description="Beta-hexosaminidase bacterial type N-terminal" evidence="8">
    <location>
        <begin position="77"/>
        <end position="137"/>
    </location>
</feature>
<dbReference type="InterPro" id="IPR052764">
    <property type="entry name" value="GH20_Enzymes"/>
</dbReference>
<dbReference type="InterPro" id="IPR025705">
    <property type="entry name" value="Beta_hexosaminidase_sua/sub"/>
</dbReference>
<proteinExistence type="inferred from homology"/>
<dbReference type="SUPFAM" id="SSF55545">
    <property type="entry name" value="beta-N-acetylhexosaminidase-like domain"/>
    <property type="match status" value="1"/>
</dbReference>
<keyword evidence="5" id="KW-0326">Glycosidase</keyword>
<evidence type="ECO:0000256" key="4">
    <source>
        <dbReference type="ARBA" id="ARBA00022801"/>
    </source>
</evidence>
<dbReference type="EC" id="3.2.1.52" evidence="3"/>
<dbReference type="PANTHER" id="PTHR43678:SF1">
    <property type="entry name" value="BETA-N-ACETYLHEXOSAMINIDASE"/>
    <property type="match status" value="1"/>
</dbReference>
<dbReference type="InterPro" id="IPR015882">
    <property type="entry name" value="HEX_bac_N"/>
</dbReference>
<dbReference type="SUPFAM" id="SSF51445">
    <property type="entry name" value="(Trans)glycosidases"/>
    <property type="match status" value="1"/>
</dbReference>
<dbReference type="SUPFAM" id="SSF49899">
    <property type="entry name" value="Concanavalin A-like lectins/glucanases"/>
    <property type="match status" value="1"/>
</dbReference>
<dbReference type="AlphaFoldDB" id="A0A6A5YCV8"/>